<evidence type="ECO:0008006" key="2">
    <source>
        <dbReference type="Google" id="ProtNLM"/>
    </source>
</evidence>
<protein>
    <recommendedName>
        <fullName evidence="2">DUF1573 domain-containing protein</fullName>
    </recommendedName>
</protein>
<organism evidence="1">
    <name type="scientific">Eiseniibacteriota bacterium</name>
    <dbReference type="NCBI Taxonomy" id="2212470"/>
    <lineage>
        <taxon>Bacteria</taxon>
        <taxon>Candidatus Eiseniibacteriota</taxon>
    </lineage>
</organism>
<sequence length="273" mass="30613">MADYDEVIPPGSEGKIGVKLVGSKLHPGRFKKGFTVTTNDPENAKVTLNVSGNIVQVFQVSKGMSLSGFRGDELKDEVILTSSLEEPIALKGYHWSEQSRDREALAEGVGIKITPLEEGKKFKIDMWLKKDLPPKQYYADLLIETDSDKLPEKKLPFRLQIMDDVELHPSTIYMRELQMTEGTSKSFEKIVSIISARGDSLKILDVIPSDSSITWNVREVKPGKAYTCKFQIRPKAEPGKYEATLKFLTNYPGYEELVVPIKGSVRISKEMGK</sequence>
<accession>A0A7V2F519</accession>
<reference evidence="1" key="1">
    <citation type="journal article" date="2020" name="mSystems">
        <title>Genome- and Community-Level Interaction Insights into Carbon Utilization and Element Cycling Functions of Hydrothermarchaeota in Hydrothermal Sediment.</title>
        <authorList>
            <person name="Zhou Z."/>
            <person name="Liu Y."/>
            <person name="Xu W."/>
            <person name="Pan J."/>
            <person name="Luo Z.H."/>
            <person name="Li M."/>
        </authorList>
    </citation>
    <scope>NUCLEOTIDE SEQUENCE [LARGE SCALE GENOMIC DNA]</scope>
    <source>
        <strain evidence="1">SpSt-1233</strain>
    </source>
</reference>
<dbReference type="PANTHER" id="PTHR37833">
    <property type="entry name" value="LIPOPROTEIN-RELATED"/>
    <property type="match status" value="1"/>
</dbReference>
<comment type="caution">
    <text evidence="1">The sequence shown here is derived from an EMBL/GenBank/DDBJ whole genome shotgun (WGS) entry which is preliminary data.</text>
</comment>
<dbReference type="Proteomes" id="UP000886069">
    <property type="component" value="Unassembled WGS sequence"/>
</dbReference>
<dbReference type="PANTHER" id="PTHR37833:SF1">
    <property type="entry name" value="SIGNAL PEPTIDE PROTEIN"/>
    <property type="match status" value="1"/>
</dbReference>
<name>A0A7V2F519_UNCEI</name>
<dbReference type="AlphaFoldDB" id="A0A7V2F519"/>
<proteinExistence type="predicted"/>
<dbReference type="EMBL" id="DSEC01000544">
    <property type="protein sequence ID" value="HER44296.1"/>
    <property type="molecule type" value="Genomic_DNA"/>
</dbReference>
<evidence type="ECO:0000313" key="1">
    <source>
        <dbReference type="EMBL" id="HER44296.1"/>
    </source>
</evidence>
<gene>
    <name evidence="1" type="ORF">ENO08_07545</name>
</gene>